<accession>A0A4V3IP53</accession>
<reference evidence="1 2" key="1">
    <citation type="submission" date="2019-03" db="EMBL/GenBank/DDBJ databases">
        <title>Genomics of glacier-inhabiting Cryobacterium strains.</title>
        <authorList>
            <person name="Liu Q."/>
            <person name="Xin Y.-H."/>
        </authorList>
    </citation>
    <scope>NUCLEOTIDE SEQUENCE [LARGE SCALE GENOMIC DNA]</scope>
    <source>
        <strain evidence="1 2">TMT1-1</strain>
    </source>
</reference>
<comment type="caution">
    <text evidence="1">The sequence shown here is derived from an EMBL/GenBank/DDBJ whole genome shotgun (WGS) entry which is preliminary data.</text>
</comment>
<gene>
    <name evidence="1" type="ORF">E3T27_08640</name>
</gene>
<evidence type="ECO:0000313" key="2">
    <source>
        <dbReference type="Proteomes" id="UP000298424"/>
    </source>
</evidence>
<protein>
    <submittedName>
        <fullName evidence="1">Uncharacterized protein</fullName>
    </submittedName>
</protein>
<evidence type="ECO:0000313" key="1">
    <source>
        <dbReference type="EMBL" id="TFD25863.1"/>
    </source>
</evidence>
<keyword evidence="2" id="KW-1185">Reference proteome</keyword>
<name>A0A4V3IP53_9MICO</name>
<dbReference type="Proteomes" id="UP000298424">
    <property type="component" value="Unassembled WGS sequence"/>
</dbReference>
<sequence length="79" mass="9244">MSDHPVKMTRFDLSEWPEPPVEAFAAWRVEYLTYWRHERHPSGIYGLLGTIQAARLLVTTGEVRDPEVLARKKADRAWH</sequence>
<proteinExistence type="predicted"/>
<dbReference type="AlphaFoldDB" id="A0A4V3IP53"/>
<dbReference type="EMBL" id="SOGT01000011">
    <property type="protein sequence ID" value="TFD25863.1"/>
    <property type="molecule type" value="Genomic_DNA"/>
</dbReference>
<organism evidence="1 2">
    <name type="scientific">Cryobacterium lyxosi</name>
    <dbReference type="NCBI Taxonomy" id="1259228"/>
    <lineage>
        <taxon>Bacteria</taxon>
        <taxon>Bacillati</taxon>
        <taxon>Actinomycetota</taxon>
        <taxon>Actinomycetes</taxon>
        <taxon>Micrococcales</taxon>
        <taxon>Microbacteriaceae</taxon>
        <taxon>Cryobacterium</taxon>
    </lineage>
</organism>